<evidence type="ECO:0000313" key="3">
    <source>
        <dbReference type="Proteomes" id="UP000824969"/>
    </source>
</evidence>
<keyword evidence="3" id="KW-1185">Reference proteome</keyword>
<dbReference type="RefSeq" id="WP_221058097.1">
    <property type="nucleotide sequence ID" value="NZ_AP019781.1"/>
</dbReference>
<gene>
    <name evidence="2" type="ORF">MchiMG62_09160</name>
</gene>
<accession>A0ABM7H4H1</accession>
<sequence length="103" mass="11450">MRRRDQGEGHAGEPATPGEAGREACGALNRRRHRDLRRIRDEWECYSFRRTVSSLKVFVIGVILPRIRIDTNYVPVAYGIVGAGIAVATEKIIVYDGGPVKDA</sequence>
<evidence type="ECO:0000313" key="2">
    <source>
        <dbReference type="EMBL" id="BBL67735.1"/>
    </source>
</evidence>
<reference evidence="2 3" key="1">
    <citation type="submission" date="2019-06" db="EMBL/GenBank/DDBJ databases">
        <title>Complete genome sequence of Methanoculleus chikugoensis strain MG62.</title>
        <authorList>
            <person name="Asakawa S."/>
            <person name="Dianou D."/>
        </authorList>
    </citation>
    <scope>NUCLEOTIDE SEQUENCE [LARGE SCALE GENOMIC DNA]</scope>
    <source>
        <strain evidence="2 3">MG62</strain>
    </source>
</reference>
<protein>
    <submittedName>
        <fullName evidence="2">Uncharacterized protein</fullName>
    </submittedName>
</protein>
<dbReference type="Proteomes" id="UP000824969">
    <property type="component" value="Chromosome"/>
</dbReference>
<proteinExistence type="predicted"/>
<evidence type="ECO:0000256" key="1">
    <source>
        <dbReference type="SAM" id="MobiDB-lite"/>
    </source>
</evidence>
<dbReference type="EMBL" id="AP019781">
    <property type="protein sequence ID" value="BBL67735.1"/>
    <property type="molecule type" value="Genomic_DNA"/>
</dbReference>
<organism evidence="2 3">
    <name type="scientific">Methanoculleus chikugoensis</name>
    <dbReference type="NCBI Taxonomy" id="118126"/>
    <lineage>
        <taxon>Archaea</taxon>
        <taxon>Methanobacteriati</taxon>
        <taxon>Methanobacteriota</taxon>
        <taxon>Stenosarchaea group</taxon>
        <taxon>Methanomicrobia</taxon>
        <taxon>Methanomicrobiales</taxon>
        <taxon>Methanomicrobiaceae</taxon>
        <taxon>Methanoculleus</taxon>
    </lineage>
</organism>
<dbReference type="GeneID" id="66130432"/>
<feature type="region of interest" description="Disordered" evidence="1">
    <location>
        <begin position="1"/>
        <end position="26"/>
    </location>
</feature>
<feature type="compositionally biased region" description="Basic and acidic residues" evidence="1">
    <location>
        <begin position="1"/>
        <end position="11"/>
    </location>
</feature>
<name>A0ABM7H4H1_9EURY</name>